<dbReference type="AlphaFoldDB" id="A0A8J6CAW2"/>
<keyword evidence="3" id="KW-0689">Ribosomal protein</keyword>
<dbReference type="OrthoDB" id="270763at2759"/>
<comment type="similarity">
    <text evidence="2">Belongs to the universal ribosomal protein uL29 family.</text>
</comment>
<dbReference type="GO" id="GO:0005762">
    <property type="term" value="C:mitochondrial large ribosomal subunit"/>
    <property type="evidence" value="ECO:0007669"/>
    <property type="project" value="TreeGrafter"/>
</dbReference>
<feature type="compositionally biased region" description="Pro residues" evidence="7">
    <location>
        <begin position="167"/>
        <end position="177"/>
    </location>
</feature>
<protein>
    <recommendedName>
        <fullName evidence="6">Large ribosomal subunit protein uL29m</fullName>
    </recommendedName>
</protein>
<feature type="region of interest" description="Disordered" evidence="7">
    <location>
        <begin position="157"/>
        <end position="190"/>
    </location>
</feature>
<reference evidence="8" key="1">
    <citation type="submission" date="2021-05" db="EMBL/GenBank/DDBJ databases">
        <title>The genome of the haptophyte Pavlova lutheri (Diacronema luteri, Pavlovales) - a model for lipid biosynthesis in eukaryotic algae.</title>
        <authorList>
            <person name="Hulatt C.J."/>
            <person name="Posewitz M.C."/>
        </authorList>
    </citation>
    <scope>NUCLEOTIDE SEQUENCE</scope>
    <source>
        <strain evidence="8">NIVA-4/92</strain>
    </source>
</reference>
<comment type="caution">
    <text evidence="8">The sequence shown here is derived from an EMBL/GenBank/DDBJ whole genome shotgun (WGS) entry which is preliminary data.</text>
</comment>
<name>A0A8J6CAW2_DIALT</name>
<evidence type="ECO:0000256" key="4">
    <source>
        <dbReference type="ARBA" id="ARBA00023128"/>
    </source>
</evidence>
<dbReference type="Gene3D" id="6.10.330.20">
    <property type="match status" value="1"/>
</dbReference>
<dbReference type="GO" id="GO:0032543">
    <property type="term" value="P:mitochondrial translation"/>
    <property type="evidence" value="ECO:0007669"/>
    <property type="project" value="TreeGrafter"/>
</dbReference>
<dbReference type="InterPro" id="IPR010729">
    <property type="entry name" value="Ribosomal_uL29_mit"/>
</dbReference>
<keyword evidence="9" id="KW-1185">Reference proteome</keyword>
<gene>
    <name evidence="8" type="ORF">KFE25_001813</name>
</gene>
<evidence type="ECO:0000313" key="9">
    <source>
        <dbReference type="Proteomes" id="UP000751190"/>
    </source>
</evidence>
<evidence type="ECO:0000256" key="3">
    <source>
        <dbReference type="ARBA" id="ARBA00022980"/>
    </source>
</evidence>
<accession>A0A8J6CAW2</accession>
<dbReference type="PANTHER" id="PTHR21183:SF18">
    <property type="entry name" value="LARGE RIBOSOMAL SUBUNIT PROTEIN UL29M"/>
    <property type="match status" value="1"/>
</dbReference>
<dbReference type="EMBL" id="JAGTXO010000018">
    <property type="protein sequence ID" value="KAG8463040.1"/>
    <property type="molecule type" value="Genomic_DNA"/>
</dbReference>
<dbReference type="GO" id="GO:0003735">
    <property type="term" value="F:structural constituent of ribosome"/>
    <property type="evidence" value="ECO:0007669"/>
    <property type="project" value="InterPro"/>
</dbReference>
<proteinExistence type="inferred from homology"/>
<organism evidence="8 9">
    <name type="scientific">Diacronema lutheri</name>
    <name type="common">Unicellular marine alga</name>
    <name type="synonym">Monochrysis lutheri</name>
    <dbReference type="NCBI Taxonomy" id="2081491"/>
    <lineage>
        <taxon>Eukaryota</taxon>
        <taxon>Haptista</taxon>
        <taxon>Haptophyta</taxon>
        <taxon>Pavlovophyceae</taxon>
        <taxon>Pavlovales</taxon>
        <taxon>Pavlovaceae</taxon>
        <taxon>Diacronema</taxon>
    </lineage>
</organism>
<evidence type="ECO:0000256" key="7">
    <source>
        <dbReference type="SAM" id="MobiDB-lite"/>
    </source>
</evidence>
<comment type="subcellular location">
    <subcellularLocation>
        <location evidence="1">Mitochondrion</location>
    </subcellularLocation>
</comment>
<evidence type="ECO:0000256" key="2">
    <source>
        <dbReference type="ARBA" id="ARBA00009254"/>
    </source>
</evidence>
<keyword evidence="4" id="KW-0496">Mitochondrion</keyword>
<evidence type="ECO:0000256" key="6">
    <source>
        <dbReference type="ARBA" id="ARBA00035289"/>
    </source>
</evidence>
<evidence type="ECO:0000256" key="5">
    <source>
        <dbReference type="ARBA" id="ARBA00023274"/>
    </source>
</evidence>
<evidence type="ECO:0000256" key="1">
    <source>
        <dbReference type="ARBA" id="ARBA00004173"/>
    </source>
</evidence>
<sequence>MLAARLGRLAIRLRPLAHVARSRAPSTSAWPLQRLHAHAAPAQPRARALSTNAPATANPLAAFLDPYDLDPLTPPPGRAWDAAELRKKSSTDLEQLWIVLCKERNMLLSSRHHHRIMKTDMKHPERVATVKLSMKRLKTVVRERDMFEEQLAMERKQKQLESFLRPLPTPPSPPPLPEPEDDRQRQAAAA</sequence>
<dbReference type="PANTHER" id="PTHR21183">
    <property type="entry name" value="RIBOSOMAL PROTEIN L47, MITOCHONDRIAL-RELATED"/>
    <property type="match status" value="1"/>
</dbReference>
<dbReference type="InterPro" id="IPR038340">
    <property type="entry name" value="MRP-L47_sf"/>
</dbReference>
<dbReference type="Proteomes" id="UP000751190">
    <property type="component" value="Unassembled WGS sequence"/>
</dbReference>
<evidence type="ECO:0000313" key="8">
    <source>
        <dbReference type="EMBL" id="KAG8463040.1"/>
    </source>
</evidence>
<keyword evidence="5" id="KW-0687">Ribonucleoprotein</keyword>
<dbReference type="Pfam" id="PF06984">
    <property type="entry name" value="MRP-L47"/>
    <property type="match status" value="1"/>
</dbReference>